<dbReference type="InterPro" id="IPR036754">
    <property type="entry name" value="YbaK/aa-tRNA-synt-asso_dom_sf"/>
</dbReference>
<evidence type="ECO:0000256" key="5">
    <source>
        <dbReference type="ARBA" id="ARBA00022741"/>
    </source>
</evidence>
<dbReference type="InterPro" id="IPR006195">
    <property type="entry name" value="aa-tRNA-synth_II"/>
</dbReference>
<dbReference type="InterPro" id="IPR007214">
    <property type="entry name" value="YbaK/aa-tRNA-synth-assoc-dom"/>
</dbReference>
<dbReference type="Pfam" id="PF04073">
    <property type="entry name" value="tRNA_edit"/>
    <property type="match status" value="1"/>
</dbReference>
<dbReference type="InterPro" id="IPR004154">
    <property type="entry name" value="Anticodon-bd"/>
</dbReference>
<dbReference type="SUPFAM" id="SSF52954">
    <property type="entry name" value="Class II aaRS ABD-related"/>
    <property type="match status" value="1"/>
</dbReference>
<comment type="function">
    <text evidence="10">Catalyzes the attachment of proline to tRNA(Pro) in a two-step reaction: proline is first activated by ATP to form Pro-AMP and then transferred to the acceptor end of tRNA(Pro). As ProRS can inadvertently accommodate and process non-cognate amino acids such as alanine and cysteine, to avoid such errors it has two additional distinct editing activities against alanine. One activity is designated as 'pretransfer' editing and involves the tRNA(Pro)-independent hydrolysis of activated Ala-AMP. The other activity is designated 'posttransfer' editing and involves deacylation of mischarged Ala-tRNA(Pro). The misacylated Cys-tRNA(Pro) is not edited by ProRS.</text>
</comment>
<evidence type="ECO:0000313" key="13">
    <source>
        <dbReference type="Proteomes" id="UP000095237"/>
    </source>
</evidence>
<evidence type="ECO:0000256" key="4">
    <source>
        <dbReference type="ARBA" id="ARBA00022598"/>
    </source>
</evidence>
<dbReference type="Gene3D" id="3.30.930.10">
    <property type="entry name" value="Bira Bifunctional Protein, Domain 2"/>
    <property type="match status" value="2"/>
</dbReference>
<evidence type="ECO:0000259" key="11">
    <source>
        <dbReference type="PROSITE" id="PS50862"/>
    </source>
</evidence>
<gene>
    <name evidence="10" type="primary">proS</name>
    <name evidence="12" type="ORF">ATZ36_05885</name>
</gene>
<dbReference type="GO" id="GO:0005829">
    <property type="term" value="C:cytosol"/>
    <property type="evidence" value="ECO:0007669"/>
    <property type="project" value="TreeGrafter"/>
</dbReference>
<keyword evidence="6 10" id="KW-0067">ATP-binding</keyword>
<dbReference type="AlphaFoldDB" id="A0A1E5IIA2"/>
<dbReference type="HAMAP" id="MF_01569">
    <property type="entry name" value="Pro_tRNA_synth_type1"/>
    <property type="match status" value="1"/>
</dbReference>
<evidence type="ECO:0000256" key="9">
    <source>
        <dbReference type="ARBA" id="ARBA00047671"/>
    </source>
</evidence>
<dbReference type="PANTHER" id="PTHR42753:SF2">
    <property type="entry name" value="PROLINE--TRNA LIGASE"/>
    <property type="match status" value="1"/>
</dbReference>
<evidence type="ECO:0000256" key="10">
    <source>
        <dbReference type="HAMAP-Rule" id="MF_01569"/>
    </source>
</evidence>
<dbReference type="GO" id="GO:0005524">
    <property type="term" value="F:ATP binding"/>
    <property type="evidence" value="ECO:0007669"/>
    <property type="project" value="UniProtKB-UniRule"/>
</dbReference>
<dbReference type="Gene3D" id="3.40.50.800">
    <property type="entry name" value="Anticodon-binding domain"/>
    <property type="match status" value="1"/>
</dbReference>
<evidence type="ECO:0000256" key="6">
    <source>
        <dbReference type="ARBA" id="ARBA00022840"/>
    </source>
</evidence>
<dbReference type="Gene3D" id="3.90.960.10">
    <property type="entry name" value="YbaK/aminoacyl-tRNA synthetase-associated domain"/>
    <property type="match status" value="1"/>
</dbReference>
<dbReference type="FunFam" id="3.40.50.800:FF:000032">
    <property type="entry name" value="Proline--tRNA ligase"/>
    <property type="match status" value="1"/>
</dbReference>
<dbReference type="InterPro" id="IPR045864">
    <property type="entry name" value="aa-tRNA-synth_II/BPL/LPL"/>
</dbReference>
<dbReference type="PRINTS" id="PR01046">
    <property type="entry name" value="TRNASYNTHPRO"/>
</dbReference>
<dbReference type="CDD" id="cd00861">
    <property type="entry name" value="ProRS_anticodon_short"/>
    <property type="match status" value="1"/>
</dbReference>
<comment type="similarity">
    <text evidence="10">Belongs to the class-II aminoacyl-tRNA synthetase family. ProS type 1 subfamily.</text>
</comment>
<comment type="catalytic activity">
    <reaction evidence="9 10">
        <text>tRNA(Pro) + L-proline + ATP = L-prolyl-tRNA(Pro) + AMP + diphosphate</text>
        <dbReference type="Rhea" id="RHEA:14305"/>
        <dbReference type="Rhea" id="RHEA-COMP:9700"/>
        <dbReference type="Rhea" id="RHEA-COMP:9702"/>
        <dbReference type="ChEBI" id="CHEBI:30616"/>
        <dbReference type="ChEBI" id="CHEBI:33019"/>
        <dbReference type="ChEBI" id="CHEBI:60039"/>
        <dbReference type="ChEBI" id="CHEBI:78442"/>
        <dbReference type="ChEBI" id="CHEBI:78532"/>
        <dbReference type="ChEBI" id="CHEBI:456215"/>
        <dbReference type="EC" id="6.1.1.15"/>
    </reaction>
</comment>
<keyword evidence="13" id="KW-1185">Reference proteome</keyword>
<dbReference type="PANTHER" id="PTHR42753">
    <property type="entry name" value="MITOCHONDRIAL RIBOSOME PROTEIN L39/PROLYL-TRNA LIGASE FAMILY MEMBER"/>
    <property type="match status" value="1"/>
</dbReference>
<dbReference type="CDD" id="cd04334">
    <property type="entry name" value="ProRS-INS"/>
    <property type="match status" value="1"/>
</dbReference>
<dbReference type="InterPro" id="IPR002314">
    <property type="entry name" value="aa-tRNA-synt_IIb"/>
</dbReference>
<dbReference type="InterPro" id="IPR050062">
    <property type="entry name" value="Pro-tRNA_synthetase"/>
</dbReference>
<evidence type="ECO:0000256" key="7">
    <source>
        <dbReference type="ARBA" id="ARBA00022917"/>
    </source>
</evidence>
<name>A0A1E5IIA2_ENDTX</name>
<reference evidence="12 13" key="1">
    <citation type="submission" date="2015-11" db="EMBL/GenBank/DDBJ databases">
        <title>Evidence for parallel genomic evolution in an endosymbiosis of termite gut flagellates.</title>
        <authorList>
            <person name="Zheng H."/>
        </authorList>
    </citation>
    <scope>NUCLEOTIDE SEQUENCE [LARGE SCALE GENOMIC DNA]</scope>
    <source>
        <strain evidence="12 13">CET450</strain>
    </source>
</reference>
<dbReference type="InterPro" id="IPR033730">
    <property type="entry name" value="ProRS_core_prok"/>
</dbReference>
<feature type="domain" description="Aminoacyl-transfer RNA synthetases class-II family profile" evidence="11">
    <location>
        <begin position="14"/>
        <end position="444"/>
    </location>
</feature>
<dbReference type="Pfam" id="PF00587">
    <property type="entry name" value="tRNA-synt_2b"/>
    <property type="match status" value="1"/>
</dbReference>
<proteinExistence type="inferred from homology"/>
<evidence type="ECO:0000313" key="12">
    <source>
        <dbReference type="EMBL" id="OEG70144.1"/>
    </source>
</evidence>
<keyword evidence="7 10" id="KW-0648">Protein biosynthesis</keyword>
<dbReference type="GO" id="GO:0004827">
    <property type="term" value="F:proline-tRNA ligase activity"/>
    <property type="evidence" value="ECO:0007669"/>
    <property type="project" value="UniProtKB-UniRule"/>
</dbReference>
<comment type="caution">
    <text evidence="12">The sequence shown here is derived from an EMBL/GenBank/DDBJ whole genome shotgun (WGS) entry which is preliminary data.</text>
</comment>
<dbReference type="InterPro" id="IPR036621">
    <property type="entry name" value="Anticodon-bd_dom_sf"/>
</dbReference>
<dbReference type="NCBIfam" id="TIGR00409">
    <property type="entry name" value="proS_fam_II"/>
    <property type="match status" value="1"/>
</dbReference>
<keyword evidence="5 10" id="KW-0547">Nucleotide-binding</keyword>
<protein>
    <recommendedName>
        <fullName evidence="10">Proline--tRNA ligase</fullName>
        <ecNumber evidence="10">6.1.1.15</ecNumber>
    </recommendedName>
    <alternativeName>
        <fullName evidence="10">Prolyl-tRNA synthetase</fullName>
        <shortName evidence="10">ProRS</shortName>
    </alternativeName>
</protein>
<dbReference type="InterPro" id="IPR044140">
    <property type="entry name" value="ProRS_anticodon_short"/>
</dbReference>
<dbReference type="NCBIfam" id="NF006625">
    <property type="entry name" value="PRK09194.1"/>
    <property type="match status" value="1"/>
</dbReference>
<dbReference type="GO" id="GO:0002161">
    <property type="term" value="F:aminoacyl-tRNA deacylase activity"/>
    <property type="evidence" value="ECO:0007669"/>
    <property type="project" value="InterPro"/>
</dbReference>
<keyword evidence="4 10" id="KW-0436">Ligase</keyword>
<keyword evidence="8 10" id="KW-0030">Aminoacyl-tRNA synthetase</keyword>
<comment type="subcellular location">
    <subcellularLocation>
        <location evidence="1 10">Cytoplasm</location>
    </subcellularLocation>
</comment>
<organism evidence="12 13">
    <name type="scientific">Endomicrobium trichonymphae</name>
    <dbReference type="NCBI Taxonomy" id="1408204"/>
    <lineage>
        <taxon>Bacteria</taxon>
        <taxon>Pseudomonadati</taxon>
        <taxon>Elusimicrobiota</taxon>
        <taxon>Endomicrobiia</taxon>
        <taxon>Endomicrobiales</taxon>
        <taxon>Endomicrobiaceae</taxon>
        <taxon>Candidatus Endomicrobiellum</taxon>
    </lineage>
</organism>
<evidence type="ECO:0000256" key="8">
    <source>
        <dbReference type="ARBA" id="ARBA00023146"/>
    </source>
</evidence>
<dbReference type="GO" id="GO:0006433">
    <property type="term" value="P:prolyl-tRNA aminoacylation"/>
    <property type="evidence" value="ECO:0007669"/>
    <property type="project" value="UniProtKB-UniRule"/>
</dbReference>
<comment type="subunit">
    <text evidence="2 10">Homodimer.</text>
</comment>
<evidence type="ECO:0000256" key="2">
    <source>
        <dbReference type="ARBA" id="ARBA00011738"/>
    </source>
</evidence>
<dbReference type="InterPro" id="IPR002316">
    <property type="entry name" value="Pro-tRNA-ligase_IIa"/>
</dbReference>
<comment type="domain">
    <text evidence="10">Consists of three domains: the N-terminal catalytic domain, the editing domain and the C-terminal anticodon-binding domain.</text>
</comment>
<sequence>MVSVKLMVRSGMVRKLVSGLYELLPLGLKVLRKVENIIRQEMNNAGGQEVIFPLMFPKALWLETGRWNVYGKELFRLKDRKDAEFCLAPTAEEVVTDLIRKDIKSYKQLPVMLYQFGTKFRDEIRPRFGVMRSREFLMKDAYSFHTDEVDLEKYYKIMFDAYTNICIKCGFQFRVVEAASGAIGGSFSHEFMVLTDTGEEEMTWCSCGYGANSEKTECLKIEQFKEEALPAEEILTPDVGAVEDVAKLLNLSPKKFIKTIIYIADKKLVAVLVRGDHEINEMKLQALLGADETTLADEQTVISVTNAPIGFAGPAGLKNIKIIADLSVAELSNALTGANKKDYHLKNVNFKRDYNADVVADIRKVMHGDICPRCKKEELKFSRGIEIGHTFKLGTKYSKPMNASYLDAGGKEKFIIMGCYGIGVTRILAATIEQSHDDDGIIWPDNIAPFEVTIVPLNYADEKTKETTEKIYKELSSKGLDVLIDDRDERAGIKFKDADLIGIPYRIIISKKSIENGNVELKARRDGKDAIRLFKPEESVSELLKIFKK</sequence>
<keyword evidence="3 10" id="KW-0963">Cytoplasm</keyword>
<dbReference type="PROSITE" id="PS50862">
    <property type="entry name" value="AA_TRNA_LIGASE_II"/>
    <property type="match status" value="1"/>
</dbReference>
<dbReference type="Pfam" id="PF03129">
    <property type="entry name" value="HGTP_anticodon"/>
    <property type="match status" value="1"/>
</dbReference>
<dbReference type="CDD" id="cd00779">
    <property type="entry name" value="ProRS_core_prok"/>
    <property type="match status" value="1"/>
</dbReference>
<evidence type="ECO:0000256" key="3">
    <source>
        <dbReference type="ARBA" id="ARBA00022490"/>
    </source>
</evidence>
<dbReference type="SUPFAM" id="SSF55826">
    <property type="entry name" value="YbaK/ProRS associated domain"/>
    <property type="match status" value="1"/>
</dbReference>
<accession>A0A1E5IIA2</accession>
<dbReference type="EMBL" id="LNVX01000449">
    <property type="protein sequence ID" value="OEG70144.1"/>
    <property type="molecule type" value="Genomic_DNA"/>
</dbReference>
<dbReference type="InterPro" id="IPR004500">
    <property type="entry name" value="Pro-tRNA-synth_IIa_bac-type"/>
</dbReference>
<dbReference type="EC" id="6.1.1.15" evidence="10"/>
<dbReference type="SUPFAM" id="SSF55681">
    <property type="entry name" value="Class II aaRS and biotin synthetases"/>
    <property type="match status" value="1"/>
</dbReference>
<dbReference type="Proteomes" id="UP000095237">
    <property type="component" value="Unassembled WGS sequence"/>
</dbReference>
<evidence type="ECO:0000256" key="1">
    <source>
        <dbReference type="ARBA" id="ARBA00004496"/>
    </source>
</evidence>
<dbReference type="InterPro" id="IPR023717">
    <property type="entry name" value="Pro-tRNA-Synthase_IIa_type1"/>
</dbReference>